<dbReference type="AlphaFoldDB" id="A0ABD1RIW4"/>
<gene>
    <name evidence="1" type="ORF">Fot_41637</name>
</gene>
<protein>
    <submittedName>
        <fullName evidence="1">Uncharacterized protein</fullName>
    </submittedName>
</protein>
<evidence type="ECO:0000313" key="2">
    <source>
        <dbReference type="Proteomes" id="UP001604277"/>
    </source>
</evidence>
<name>A0ABD1RIW4_9LAMI</name>
<dbReference type="EMBL" id="JBFOLJ010000012">
    <property type="protein sequence ID" value="KAL2488345.1"/>
    <property type="molecule type" value="Genomic_DNA"/>
</dbReference>
<sequence length="138" mass="15487">MLPAPTVIAVASVHKYWTSAFVKTADNTELIELLKLVEMYTSRSHVLNCELYKVQAMEVDELHSTVENAEDIDALRSENKGHPCVACIRVQLAVTEDARARVVYDITKSRTIQGMCAQAQRKAESQLRACQNIGPRQR</sequence>
<comment type="caution">
    <text evidence="1">The sequence shown here is derived from an EMBL/GenBank/DDBJ whole genome shotgun (WGS) entry which is preliminary data.</text>
</comment>
<organism evidence="1 2">
    <name type="scientific">Forsythia ovata</name>
    <dbReference type="NCBI Taxonomy" id="205694"/>
    <lineage>
        <taxon>Eukaryota</taxon>
        <taxon>Viridiplantae</taxon>
        <taxon>Streptophyta</taxon>
        <taxon>Embryophyta</taxon>
        <taxon>Tracheophyta</taxon>
        <taxon>Spermatophyta</taxon>
        <taxon>Magnoliopsida</taxon>
        <taxon>eudicotyledons</taxon>
        <taxon>Gunneridae</taxon>
        <taxon>Pentapetalae</taxon>
        <taxon>asterids</taxon>
        <taxon>lamiids</taxon>
        <taxon>Lamiales</taxon>
        <taxon>Oleaceae</taxon>
        <taxon>Forsythieae</taxon>
        <taxon>Forsythia</taxon>
    </lineage>
</organism>
<keyword evidence="2" id="KW-1185">Reference proteome</keyword>
<proteinExistence type="predicted"/>
<reference evidence="2" key="1">
    <citation type="submission" date="2024-07" db="EMBL/GenBank/DDBJ databases">
        <title>Two chromosome-level genome assemblies of Korean endemic species Abeliophyllum distichum and Forsythia ovata (Oleaceae).</title>
        <authorList>
            <person name="Jang H."/>
        </authorList>
    </citation>
    <scope>NUCLEOTIDE SEQUENCE [LARGE SCALE GENOMIC DNA]</scope>
</reference>
<dbReference type="Proteomes" id="UP001604277">
    <property type="component" value="Unassembled WGS sequence"/>
</dbReference>
<evidence type="ECO:0000313" key="1">
    <source>
        <dbReference type="EMBL" id="KAL2488345.1"/>
    </source>
</evidence>
<accession>A0ABD1RIW4</accession>